<proteinExistence type="predicted"/>
<evidence type="ECO:0000313" key="3">
    <source>
        <dbReference type="Proteomes" id="UP001144673"/>
    </source>
</evidence>
<protein>
    <submittedName>
        <fullName evidence="2">Uncharacterized protein</fullName>
    </submittedName>
</protein>
<gene>
    <name evidence="2" type="ORF">LMH87_007388</name>
</gene>
<dbReference type="EMBL" id="JAJHUN010000001">
    <property type="protein sequence ID" value="KAJ4165770.1"/>
    <property type="molecule type" value="Genomic_DNA"/>
</dbReference>
<organism evidence="2 3">
    <name type="scientific">Akanthomyces muscarius</name>
    <name type="common">Entomopathogenic fungus</name>
    <name type="synonym">Lecanicillium muscarium</name>
    <dbReference type="NCBI Taxonomy" id="2231603"/>
    <lineage>
        <taxon>Eukaryota</taxon>
        <taxon>Fungi</taxon>
        <taxon>Dikarya</taxon>
        <taxon>Ascomycota</taxon>
        <taxon>Pezizomycotina</taxon>
        <taxon>Sordariomycetes</taxon>
        <taxon>Hypocreomycetidae</taxon>
        <taxon>Hypocreales</taxon>
        <taxon>Cordycipitaceae</taxon>
        <taxon>Akanthomyces</taxon>
    </lineage>
</organism>
<feature type="transmembrane region" description="Helical" evidence="1">
    <location>
        <begin position="16"/>
        <end position="34"/>
    </location>
</feature>
<evidence type="ECO:0000256" key="1">
    <source>
        <dbReference type="SAM" id="Phobius"/>
    </source>
</evidence>
<accession>A0A9W8QRI1</accession>
<keyword evidence="3" id="KW-1185">Reference proteome</keyword>
<dbReference type="RefSeq" id="XP_056060685.1">
    <property type="nucleotide sequence ID" value="XM_056192467.1"/>
</dbReference>
<keyword evidence="1" id="KW-0472">Membrane</keyword>
<dbReference type="Proteomes" id="UP001144673">
    <property type="component" value="Chromosome 1"/>
</dbReference>
<dbReference type="GeneID" id="80894547"/>
<sequence>MSIPDFQLSADQKDDIFSPLVLICAVGAATGRYIEYQLTPKRTVIVACWLRQTEHVTSWLFNQFALVAVTGGGHIA</sequence>
<comment type="caution">
    <text evidence="2">The sequence shown here is derived from an EMBL/GenBank/DDBJ whole genome shotgun (WGS) entry which is preliminary data.</text>
</comment>
<keyword evidence="1" id="KW-0812">Transmembrane</keyword>
<keyword evidence="1" id="KW-1133">Transmembrane helix</keyword>
<evidence type="ECO:0000313" key="2">
    <source>
        <dbReference type="EMBL" id="KAJ4165770.1"/>
    </source>
</evidence>
<dbReference type="AlphaFoldDB" id="A0A9W8QRI1"/>
<reference evidence="2" key="1">
    <citation type="journal article" date="2023" name="Access Microbiol">
        <title>De-novo genome assembly for Akanthomyces muscarius, a biocontrol agent of insect agricultural pests.</title>
        <authorList>
            <person name="Erdos Z."/>
            <person name="Studholme D.J."/>
            <person name="Raymond B."/>
            <person name="Sharma M."/>
        </authorList>
    </citation>
    <scope>NUCLEOTIDE SEQUENCE</scope>
    <source>
        <strain evidence="2">Ve6</strain>
    </source>
</reference>
<name>A0A9W8QRI1_AKAMU</name>